<evidence type="ECO:0008006" key="3">
    <source>
        <dbReference type="Google" id="ProtNLM"/>
    </source>
</evidence>
<dbReference type="OrthoDB" id="5821553at2759"/>
<dbReference type="InterPro" id="IPR036383">
    <property type="entry name" value="TSP1_rpt_sf"/>
</dbReference>
<dbReference type="SUPFAM" id="SSF82895">
    <property type="entry name" value="TSP-1 type 1 repeat"/>
    <property type="match status" value="1"/>
</dbReference>
<protein>
    <recommendedName>
        <fullName evidence="3">Thrombospondin type 1 domain protein</fullName>
    </recommendedName>
</protein>
<feature type="non-terminal residue" evidence="1">
    <location>
        <position position="1"/>
    </location>
</feature>
<reference evidence="1 2" key="1">
    <citation type="submission" date="2013-12" db="EMBL/GenBank/DDBJ databases">
        <title>Draft genome of the parsitic nematode Ancylostoma duodenale.</title>
        <authorList>
            <person name="Mitreva M."/>
        </authorList>
    </citation>
    <scope>NUCLEOTIDE SEQUENCE [LARGE SCALE GENOMIC DNA]</scope>
    <source>
        <strain evidence="1 2">Zhejiang</strain>
    </source>
</reference>
<proteinExistence type="predicted"/>
<dbReference type="PANTHER" id="PTHR31936:SF2">
    <property type="entry name" value="FLO11 DOMAIN-CONTAINING PROTEIN"/>
    <property type="match status" value="1"/>
</dbReference>
<dbReference type="AlphaFoldDB" id="A0A0C2C5P0"/>
<dbReference type="SMART" id="SM00209">
    <property type="entry name" value="TSP1"/>
    <property type="match status" value="2"/>
</dbReference>
<dbReference type="PROSITE" id="PS50092">
    <property type="entry name" value="TSP1"/>
    <property type="match status" value="1"/>
</dbReference>
<dbReference type="PANTHER" id="PTHR31936">
    <property type="entry name" value="PROTEIN CBG18744"/>
    <property type="match status" value="1"/>
</dbReference>
<evidence type="ECO:0000313" key="2">
    <source>
        <dbReference type="Proteomes" id="UP000054047"/>
    </source>
</evidence>
<dbReference type="InterPro" id="IPR000884">
    <property type="entry name" value="TSP1_rpt"/>
</dbReference>
<gene>
    <name evidence="1" type="ORF">ANCDUO_18330</name>
</gene>
<name>A0A0C2C5P0_9BILA</name>
<dbReference type="PRINTS" id="PR01705">
    <property type="entry name" value="TSP1REPEAT"/>
</dbReference>
<accession>A0A0C2C5P0</accession>
<dbReference type="EMBL" id="KN746146">
    <property type="protein sequence ID" value="KIH51583.1"/>
    <property type="molecule type" value="Genomic_DNA"/>
</dbReference>
<dbReference type="Pfam" id="PF00090">
    <property type="entry name" value="TSP_1"/>
    <property type="match status" value="1"/>
</dbReference>
<sequence length="217" mass="23415">LFWTTPFTFISKGVFVCVFRGNDVKVENCNVGVCYFPRLSCCSPYTSTVINGKHSCGPQPNVTEPPVDTSCCPVNGFWAEWGEWSSCTGAGCFKCGVSIRTRTCASDSYGCSCSGDATETQSCVVMATWSEWTVATPCNSTSCGSCQLQRKTRTCNGENGCICNGPEEMYTICNTAPCTNSTPRCCSGFNEMDQNGLKICGPLIQFEIRLCPPQAPS</sequence>
<keyword evidence="2" id="KW-1185">Reference proteome</keyword>
<dbReference type="Proteomes" id="UP000054047">
    <property type="component" value="Unassembled WGS sequence"/>
</dbReference>
<organism evidence="1 2">
    <name type="scientific">Ancylostoma duodenale</name>
    <dbReference type="NCBI Taxonomy" id="51022"/>
    <lineage>
        <taxon>Eukaryota</taxon>
        <taxon>Metazoa</taxon>
        <taxon>Ecdysozoa</taxon>
        <taxon>Nematoda</taxon>
        <taxon>Chromadorea</taxon>
        <taxon>Rhabditida</taxon>
        <taxon>Rhabditina</taxon>
        <taxon>Rhabditomorpha</taxon>
        <taxon>Strongyloidea</taxon>
        <taxon>Ancylostomatidae</taxon>
        <taxon>Ancylostomatinae</taxon>
        <taxon>Ancylostoma</taxon>
    </lineage>
</organism>
<evidence type="ECO:0000313" key="1">
    <source>
        <dbReference type="EMBL" id="KIH51583.1"/>
    </source>
</evidence>
<dbReference type="Gene3D" id="2.20.100.10">
    <property type="entry name" value="Thrombospondin type-1 (TSP1) repeat"/>
    <property type="match status" value="1"/>
</dbReference>